<reference evidence="2 3" key="1">
    <citation type="submission" date="2020-08" db="EMBL/GenBank/DDBJ databases">
        <title>Genomic Encyclopedia of Type Strains, Phase IV (KMG-IV): sequencing the most valuable type-strain genomes for metagenomic binning, comparative biology and taxonomic classification.</title>
        <authorList>
            <person name="Goeker M."/>
        </authorList>
    </citation>
    <scope>NUCLEOTIDE SEQUENCE [LARGE SCALE GENOMIC DNA]</scope>
    <source>
        <strain evidence="2 3">DSM 105721</strain>
    </source>
</reference>
<name>A0A7W6HW66_9BACT</name>
<dbReference type="Proteomes" id="UP000546007">
    <property type="component" value="Unassembled WGS sequence"/>
</dbReference>
<comment type="caution">
    <text evidence="2">The sequence shown here is derived from an EMBL/GenBank/DDBJ whole genome shotgun (WGS) entry which is preliminary data.</text>
</comment>
<proteinExistence type="predicted"/>
<dbReference type="OrthoDB" id="9769023at2"/>
<dbReference type="InterPro" id="IPR011990">
    <property type="entry name" value="TPR-like_helical_dom_sf"/>
</dbReference>
<dbReference type="SMART" id="SM00028">
    <property type="entry name" value="TPR"/>
    <property type="match status" value="2"/>
</dbReference>
<dbReference type="RefSeq" id="WP_151411983.1">
    <property type="nucleotide sequence ID" value="NZ_AP028155.1"/>
</dbReference>
<dbReference type="EMBL" id="JACIES010000004">
    <property type="protein sequence ID" value="MBB4026108.1"/>
    <property type="molecule type" value="Genomic_DNA"/>
</dbReference>
<evidence type="ECO:0000256" key="1">
    <source>
        <dbReference type="PROSITE-ProRule" id="PRU00339"/>
    </source>
</evidence>
<sequence>MINIHYPYFKRNKIGIHKPYGPYKLYKPYKLLGLLLVFLFSGCATWYQRTADFQAAVNTGNFEKANKLLDKDKKQATGKNRILYYLNKGYVEFMLGNPTNSNQYFETAENLIDEYHSNVGAEAAALVTNPEARPYRPEDFEVIMINFYKALNYIDLNDMEGALVEVRKINIKLNQLNDKYPDNKNRYQRDAFAHLLMGLIYDATGDYNNAFIAYRNAYEVYQSDYIKNFGVKTPEQLKQDLMRTAYNCGFTAELKQYEKEFNTTYTHSPTPTDGQLVFFWLNGMGPVKAEWSINFVKQKRGDGAIVFHNESLGLTFPFFFGSGYSDDEKQSIADLQTLRVAFPKYMERPPLYATGTLVTDNHSYPLELAENINEIAFKTLRDRMVREFSNSLLRVAAKKGLEYSARKQNEWLGFAVGIANSLTEKADTRNWQTLPYSISYTRLPLSAGTNNLTLRLNARNGSQHTEQFSIEGGGRKTRFHVFQTMDSRQ</sequence>
<dbReference type="Gene3D" id="1.25.40.10">
    <property type="entry name" value="Tetratricopeptide repeat domain"/>
    <property type="match status" value="1"/>
</dbReference>
<organism evidence="2 3">
    <name type="scientific">Butyricimonas faecihominis</name>
    <dbReference type="NCBI Taxonomy" id="1472416"/>
    <lineage>
        <taxon>Bacteria</taxon>
        <taxon>Pseudomonadati</taxon>
        <taxon>Bacteroidota</taxon>
        <taxon>Bacteroidia</taxon>
        <taxon>Bacteroidales</taxon>
        <taxon>Odoribacteraceae</taxon>
        <taxon>Butyricimonas</taxon>
    </lineage>
</organism>
<gene>
    <name evidence="2" type="ORF">GGR14_001898</name>
</gene>
<dbReference type="AlphaFoldDB" id="A0A7W6HW66"/>
<dbReference type="GeneID" id="93102485"/>
<accession>A0A7W6HW66</accession>
<dbReference type="SUPFAM" id="SSF48452">
    <property type="entry name" value="TPR-like"/>
    <property type="match status" value="1"/>
</dbReference>
<evidence type="ECO:0000313" key="3">
    <source>
        <dbReference type="Proteomes" id="UP000546007"/>
    </source>
</evidence>
<protein>
    <recommendedName>
        <fullName evidence="4">Tetratricopeptide repeat protein</fullName>
    </recommendedName>
</protein>
<keyword evidence="1" id="KW-0802">TPR repeat</keyword>
<feature type="repeat" description="TPR" evidence="1">
    <location>
        <begin position="191"/>
        <end position="224"/>
    </location>
</feature>
<evidence type="ECO:0000313" key="2">
    <source>
        <dbReference type="EMBL" id="MBB4026108.1"/>
    </source>
</evidence>
<evidence type="ECO:0008006" key="4">
    <source>
        <dbReference type="Google" id="ProtNLM"/>
    </source>
</evidence>
<dbReference type="PROSITE" id="PS50005">
    <property type="entry name" value="TPR"/>
    <property type="match status" value="1"/>
</dbReference>
<keyword evidence="3" id="KW-1185">Reference proteome</keyword>
<dbReference type="InterPro" id="IPR019734">
    <property type="entry name" value="TPR_rpt"/>
</dbReference>